<dbReference type="KEGG" id="rba:RB3391"/>
<name>Q7UUB7_RHOBA</name>
<proteinExistence type="predicted"/>
<dbReference type="InParanoid" id="Q7UUB7"/>
<accession>Q7UUB7</accession>
<feature type="compositionally biased region" description="Basic and acidic residues" evidence="1">
    <location>
        <begin position="48"/>
        <end position="69"/>
    </location>
</feature>
<dbReference type="EMBL" id="BX294138">
    <property type="protein sequence ID" value="CAD73164.1"/>
    <property type="molecule type" value="Genomic_DNA"/>
</dbReference>
<dbReference type="Proteomes" id="UP000001025">
    <property type="component" value="Chromosome"/>
</dbReference>
<keyword evidence="3" id="KW-1185">Reference proteome</keyword>
<sequence>MLLIFRHRRNLRWVILGLPTRSTTDHRDASKRQKQTERKASVHIVRPNRGDNRPPKKNETSQSHKRETGLDAVVNRMVR</sequence>
<dbReference type="STRING" id="243090.RB3391"/>
<dbReference type="EnsemblBacteria" id="CAD73164">
    <property type="protein sequence ID" value="CAD73164"/>
    <property type="gene ID" value="RB3391"/>
</dbReference>
<feature type="compositionally biased region" description="Basic and acidic residues" evidence="1">
    <location>
        <begin position="23"/>
        <end position="40"/>
    </location>
</feature>
<protein>
    <submittedName>
        <fullName evidence="2">Uncharacterized protein</fullName>
    </submittedName>
</protein>
<reference evidence="2 3" key="1">
    <citation type="journal article" date="2003" name="Proc. Natl. Acad. Sci. U.S.A.">
        <title>Complete genome sequence of the marine planctomycete Pirellula sp. strain 1.</title>
        <authorList>
            <person name="Gloeckner F.O."/>
            <person name="Kube M."/>
            <person name="Bauer M."/>
            <person name="Teeling H."/>
            <person name="Lombardot T."/>
            <person name="Ludwig W."/>
            <person name="Gade D."/>
            <person name="Beck A."/>
            <person name="Borzym K."/>
            <person name="Heitmann K."/>
            <person name="Rabus R."/>
            <person name="Schlesner H."/>
            <person name="Amann R."/>
            <person name="Reinhardt R."/>
        </authorList>
    </citation>
    <scope>NUCLEOTIDE SEQUENCE [LARGE SCALE GENOMIC DNA]</scope>
    <source>
        <strain evidence="3">DSM 10527 / NCIMB 13988 / SH1</strain>
    </source>
</reference>
<organism evidence="2 3">
    <name type="scientific">Rhodopirellula baltica (strain DSM 10527 / NCIMB 13988 / SH1)</name>
    <dbReference type="NCBI Taxonomy" id="243090"/>
    <lineage>
        <taxon>Bacteria</taxon>
        <taxon>Pseudomonadati</taxon>
        <taxon>Planctomycetota</taxon>
        <taxon>Planctomycetia</taxon>
        <taxon>Pirellulales</taxon>
        <taxon>Pirellulaceae</taxon>
        <taxon>Rhodopirellula</taxon>
    </lineage>
</organism>
<evidence type="ECO:0000313" key="2">
    <source>
        <dbReference type="EMBL" id="CAD73164.1"/>
    </source>
</evidence>
<gene>
    <name evidence="2" type="ordered locus">RB3391</name>
</gene>
<feature type="region of interest" description="Disordered" evidence="1">
    <location>
        <begin position="18"/>
        <end position="79"/>
    </location>
</feature>
<dbReference type="AlphaFoldDB" id="Q7UUB7"/>
<evidence type="ECO:0000313" key="3">
    <source>
        <dbReference type="Proteomes" id="UP000001025"/>
    </source>
</evidence>
<dbReference type="HOGENOM" id="CLU_2603646_0_0_0"/>
<evidence type="ECO:0000256" key="1">
    <source>
        <dbReference type="SAM" id="MobiDB-lite"/>
    </source>
</evidence>